<comment type="caution">
    <text evidence="3">The sequence shown here is derived from an EMBL/GenBank/DDBJ whole genome shotgun (WGS) entry which is preliminary data.</text>
</comment>
<protein>
    <submittedName>
        <fullName evidence="3">Aspartate/glutamate racemase family protein</fullName>
    </submittedName>
</protein>
<dbReference type="OrthoDB" id="9803739at2"/>
<dbReference type="PANTHER" id="PTHR21198">
    <property type="entry name" value="GLUTAMATE RACEMASE"/>
    <property type="match status" value="1"/>
</dbReference>
<dbReference type="Proteomes" id="UP000281028">
    <property type="component" value="Unassembled WGS sequence"/>
</dbReference>
<dbReference type="NCBIfam" id="TIGR00035">
    <property type="entry name" value="asp_race"/>
    <property type="match status" value="1"/>
</dbReference>
<dbReference type="EMBL" id="RIAR02000001">
    <property type="protein sequence ID" value="NSL85717.1"/>
    <property type="molecule type" value="Genomic_DNA"/>
</dbReference>
<dbReference type="InterPro" id="IPR015942">
    <property type="entry name" value="Asp/Glu/hydantoin_racemase"/>
</dbReference>
<reference evidence="3" key="1">
    <citation type="submission" date="2020-05" db="EMBL/GenBank/DDBJ databases">
        <title>Chitinophaga laudate sp. nov., isolated from a tropical peat swamp.</title>
        <authorList>
            <person name="Goh C.B.S."/>
            <person name="Lee M.S."/>
            <person name="Parimannan S."/>
            <person name="Pasbakhsh P."/>
            <person name="Yule C.M."/>
            <person name="Rajandas H."/>
            <person name="Loke S."/>
            <person name="Croft L."/>
            <person name="Tan J.B.L."/>
        </authorList>
    </citation>
    <scope>NUCLEOTIDE SEQUENCE</scope>
    <source>
        <strain evidence="3">Mgbs1</strain>
    </source>
</reference>
<dbReference type="SUPFAM" id="SSF53681">
    <property type="entry name" value="Aspartate/glutamate racemase"/>
    <property type="match status" value="2"/>
</dbReference>
<gene>
    <name evidence="3" type="ORF">ECE50_002670</name>
</gene>
<evidence type="ECO:0000313" key="4">
    <source>
        <dbReference type="Proteomes" id="UP000281028"/>
    </source>
</evidence>
<keyword evidence="2" id="KW-0413">Isomerase</keyword>
<dbReference type="PANTHER" id="PTHR21198:SF7">
    <property type="entry name" value="ASPARTATE-GLUTAMATE RACEMASE FAMILY"/>
    <property type="match status" value="1"/>
</dbReference>
<evidence type="ECO:0000256" key="2">
    <source>
        <dbReference type="ARBA" id="ARBA00023235"/>
    </source>
</evidence>
<dbReference type="Gene3D" id="3.40.50.1860">
    <property type="match status" value="2"/>
</dbReference>
<keyword evidence="4" id="KW-1185">Reference proteome</keyword>
<name>A0A3S1D6B2_9BACT</name>
<dbReference type="Pfam" id="PF01177">
    <property type="entry name" value="Asp_Glu_race"/>
    <property type="match status" value="1"/>
</dbReference>
<dbReference type="GO" id="GO:0047661">
    <property type="term" value="F:amino-acid racemase activity"/>
    <property type="evidence" value="ECO:0007669"/>
    <property type="project" value="InterPro"/>
</dbReference>
<sequence length="241" mass="26823">MMMTMHKKKVGIIGGMGSRAGVKLLQLIIDYSPAVTDQDFPEILYHNNSGIPDRTRAIINGGPSPLEGIYRSLEMFNSQQVELVAIACITSHYYYDRIADYSRSKVLNPLQLIADRLLHEYTAVKRVGVLATTGSINSGLYHQALEKCNVEVVTLDPVSQEEIFMRAVYMKNGFKSARISDEARELLLLSVNRMKALNVDMIIGGCTEVSLGVVPESKDVIYLDALDLLARKTVECCYNLD</sequence>
<proteinExistence type="inferred from homology"/>
<comment type="similarity">
    <text evidence="1">Belongs to the aspartate/glutamate racemases family.</text>
</comment>
<dbReference type="InterPro" id="IPR004380">
    <property type="entry name" value="Asp_race"/>
</dbReference>
<accession>A0A3S1D6B2</accession>
<evidence type="ECO:0000256" key="1">
    <source>
        <dbReference type="ARBA" id="ARBA00007847"/>
    </source>
</evidence>
<dbReference type="InterPro" id="IPR001920">
    <property type="entry name" value="Asp/Glu_race"/>
</dbReference>
<dbReference type="RefSeq" id="WP_127033717.1">
    <property type="nucleotide sequence ID" value="NZ_JAABOK010000015.1"/>
</dbReference>
<evidence type="ECO:0000313" key="3">
    <source>
        <dbReference type="EMBL" id="NSL85717.1"/>
    </source>
</evidence>
<dbReference type="AlphaFoldDB" id="A0A3S1D6B2"/>
<organism evidence="3 4">
    <name type="scientific">Chitinophaga solisilvae</name>
    <dbReference type="NCBI Taxonomy" id="1233460"/>
    <lineage>
        <taxon>Bacteria</taxon>
        <taxon>Pseudomonadati</taxon>
        <taxon>Bacteroidota</taxon>
        <taxon>Chitinophagia</taxon>
        <taxon>Chitinophagales</taxon>
        <taxon>Chitinophagaceae</taxon>
        <taxon>Chitinophaga</taxon>
    </lineage>
</organism>